<dbReference type="AlphaFoldDB" id="A0A9Q3HZ08"/>
<organism evidence="1 2">
    <name type="scientific">Austropuccinia psidii MF-1</name>
    <dbReference type="NCBI Taxonomy" id="1389203"/>
    <lineage>
        <taxon>Eukaryota</taxon>
        <taxon>Fungi</taxon>
        <taxon>Dikarya</taxon>
        <taxon>Basidiomycota</taxon>
        <taxon>Pucciniomycotina</taxon>
        <taxon>Pucciniomycetes</taxon>
        <taxon>Pucciniales</taxon>
        <taxon>Sphaerophragmiaceae</taxon>
        <taxon>Austropuccinia</taxon>
    </lineage>
</organism>
<accession>A0A9Q3HZ08</accession>
<gene>
    <name evidence="1" type="ORF">O181_059775</name>
</gene>
<protein>
    <submittedName>
        <fullName evidence="1">Uncharacterized protein</fullName>
    </submittedName>
</protein>
<proteinExistence type="predicted"/>
<reference evidence="1" key="1">
    <citation type="submission" date="2021-03" db="EMBL/GenBank/DDBJ databases">
        <title>Draft genome sequence of rust myrtle Austropuccinia psidii MF-1, a brazilian biotype.</title>
        <authorList>
            <person name="Quecine M.C."/>
            <person name="Pachon D.M.R."/>
            <person name="Bonatelli M.L."/>
            <person name="Correr F.H."/>
            <person name="Franceschini L.M."/>
            <person name="Leite T.F."/>
            <person name="Margarido G.R.A."/>
            <person name="Almeida C.A."/>
            <person name="Ferrarezi J.A."/>
            <person name="Labate C.A."/>
        </authorList>
    </citation>
    <scope>NUCLEOTIDE SEQUENCE</scope>
    <source>
        <strain evidence="1">MF-1</strain>
    </source>
</reference>
<dbReference type="Proteomes" id="UP000765509">
    <property type="component" value="Unassembled WGS sequence"/>
</dbReference>
<keyword evidence="2" id="KW-1185">Reference proteome</keyword>
<evidence type="ECO:0000313" key="2">
    <source>
        <dbReference type="Proteomes" id="UP000765509"/>
    </source>
</evidence>
<dbReference type="EMBL" id="AVOT02027813">
    <property type="protein sequence ID" value="MBW0520060.1"/>
    <property type="molecule type" value="Genomic_DNA"/>
</dbReference>
<name>A0A9Q3HZ08_9BASI</name>
<comment type="caution">
    <text evidence="1">The sequence shown here is derived from an EMBL/GenBank/DDBJ whole genome shotgun (WGS) entry which is preliminary data.</text>
</comment>
<sequence>MKQKLIDLLFIYKSSFESDKEPQGNIIGHEGDIILNVEEPCTPLLERPAYQDRARTREALEIHMKELMGLGLLRKVGDNEQVEVTTPAIIN</sequence>
<dbReference type="OrthoDB" id="2286242at2759"/>
<evidence type="ECO:0000313" key="1">
    <source>
        <dbReference type="EMBL" id="MBW0520060.1"/>
    </source>
</evidence>